<comment type="subcellular location">
    <subcellularLocation>
        <location evidence="1">Membrane</location>
        <topology evidence="1">Single-pass type I membrane protein</topology>
    </subcellularLocation>
</comment>
<dbReference type="PANTHER" id="PTHR12223:SF31">
    <property type="entry name" value="PROTEIN ERGIC-53-LIKE"/>
    <property type="match status" value="1"/>
</dbReference>
<feature type="domain" description="L-type lectin-like" evidence="6">
    <location>
        <begin position="1"/>
        <end position="144"/>
    </location>
</feature>
<keyword evidence="5" id="KW-0472">Membrane</keyword>
<sequence length="144" mass="15377">MRNRSGAVWSRASVPFSAWEVEVQMRVTGLGRRGAQGMDSPAIRVLASDGHIPSEQPGDGASQGLGSCHWDFRNRPHPFRARITYWGQRLRMSLNSGLTPSDPGEFCVDVGPLLLVPGGFFGVSAATGTLAGEDPTGQVRAEGQ</sequence>
<dbReference type="InterPro" id="IPR051136">
    <property type="entry name" value="Intracellular_Lectin-GPT"/>
</dbReference>
<organism evidence="7">
    <name type="scientific">Homo sapiens</name>
    <name type="common">Human</name>
    <dbReference type="NCBI Taxonomy" id="9606"/>
    <lineage>
        <taxon>Eukaryota</taxon>
        <taxon>Metazoa</taxon>
        <taxon>Chordata</taxon>
        <taxon>Craniata</taxon>
        <taxon>Vertebrata</taxon>
        <taxon>Euteleostomi</taxon>
        <taxon>Mammalia</taxon>
        <taxon>Eutheria</taxon>
        <taxon>Euarchontoglires</taxon>
        <taxon>Primates</taxon>
        <taxon>Haplorrhini</taxon>
        <taxon>Catarrhini</taxon>
        <taxon>Hominidae</taxon>
        <taxon>Homo</taxon>
    </lineage>
</organism>
<dbReference type="AlphaFoldDB" id="B4DGW5"/>
<dbReference type="InterPro" id="IPR005052">
    <property type="entry name" value="Lectin_leg"/>
</dbReference>
<keyword evidence="3" id="KW-0732">Signal</keyword>
<dbReference type="GO" id="GO:0016020">
    <property type="term" value="C:membrane"/>
    <property type="evidence" value="ECO:0007669"/>
    <property type="project" value="UniProtKB-SubCell"/>
</dbReference>
<protein>
    <submittedName>
        <fullName evidence="7">cDNA FLJ52991, moderately similar to ERGIC-53-like protein</fullName>
    </submittedName>
</protein>
<proteinExistence type="evidence at transcript level"/>
<dbReference type="EMBL" id="AK294807">
    <property type="protein sequence ID" value="BAG57926.1"/>
    <property type="molecule type" value="mRNA"/>
</dbReference>
<dbReference type="Gene3D" id="2.60.120.200">
    <property type="match status" value="2"/>
</dbReference>
<name>B4DGW5_HUMAN</name>
<evidence type="ECO:0000256" key="4">
    <source>
        <dbReference type="ARBA" id="ARBA00022989"/>
    </source>
</evidence>
<dbReference type="Pfam" id="PF03388">
    <property type="entry name" value="Lectin_leg-like"/>
    <property type="match status" value="1"/>
</dbReference>
<evidence type="ECO:0000313" key="7">
    <source>
        <dbReference type="EMBL" id="BAG57926.1"/>
    </source>
</evidence>
<keyword evidence="4" id="KW-1133">Transmembrane helix</keyword>
<accession>B4DGW5</accession>
<evidence type="ECO:0000259" key="6">
    <source>
        <dbReference type="PROSITE" id="PS51328"/>
    </source>
</evidence>
<evidence type="ECO:0000256" key="2">
    <source>
        <dbReference type="ARBA" id="ARBA00022692"/>
    </source>
</evidence>
<evidence type="ECO:0000256" key="5">
    <source>
        <dbReference type="ARBA" id="ARBA00023136"/>
    </source>
</evidence>
<dbReference type="PANTHER" id="PTHR12223">
    <property type="entry name" value="VESICULAR MANNOSE-BINDING LECTIN"/>
    <property type="match status" value="1"/>
</dbReference>
<evidence type="ECO:0000256" key="3">
    <source>
        <dbReference type="ARBA" id="ARBA00022729"/>
    </source>
</evidence>
<dbReference type="PROSITE" id="PS51328">
    <property type="entry name" value="L_LECTIN_LIKE"/>
    <property type="match status" value="1"/>
</dbReference>
<reference evidence="7" key="1">
    <citation type="submission" date="2007-10" db="EMBL/GenBank/DDBJ databases">
        <title>NEDO human cDNA sequencing project focused on splicing variants.</title>
        <authorList>
            <person name="Wakamatsu A."/>
            <person name="Yamamoto J."/>
            <person name="Kimura K."/>
            <person name="Ishii S."/>
            <person name="Watanabe K."/>
            <person name="Sugiyama A."/>
            <person name="Murakawa K."/>
            <person name="Kaida T."/>
            <person name="Tsuchiya K."/>
            <person name="Fukuzumi Y."/>
            <person name="Kumagai A."/>
            <person name="Oishi Y."/>
            <person name="Yamamoto S."/>
            <person name="Ono Y."/>
            <person name="Komori Y."/>
            <person name="Yamazaki M."/>
            <person name="Kisu Y."/>
            <person name="Nishikawa T."/>
            <person name="Sugano S."/>
            <person name="Nomura N."/>
            <person name="Isogai T."/>
        </authorList>
    </citation>
    <scope>NUCLEOTIDE SEQUENCE</scope>
    <source>
        <tissue evidence="7">Brain</tissue>
    </source>
</reference>
<evidence type="ECO:0000256" key="1">
    <source>
        <dbReference type="ARBA" id="ARBA00004479"/>
    </source>
</evidence>
<dbReference type="SUPFAM" id="SSF49899">
    <property type="entry name" value="Concanavalin A-like lectins/glucanases"/>
    <property type="match status" value="1"/>
</dbReference>
<keyword evidence="2" id="KW-0812">Transmembrane</keyword>
<dbReference type="InterPro" id="IPR013320">
    <property type="entry name" value="ConA-like_dom_sf"/>
</dbReference>